<dbReference type="SMART" id="SM00388">
    <property type="entry name" value="HisKA"/>
    <property type="match status" value="1"/>
</dbReference>
<keyword evidence="10" id="KW-0067">ATP-binding</keyword>
<keyword evidence="11 14" id="KW-1133">Transmembrane helix</keyword>
<dbReference type="SUPFAM" id="SSF158472">
    <property type="entry name" value="HAMP domain-like"/>
    <property type="match status" value="1"/>
</dbReference>
<organism evidence="17 18">
    <name type="scientific">Candidatus Blautia pullicola</name>
    <dbReference type="NCBI Taxonomy" id="2838498"/>
    <lineage>
        <taxon>Bacteria</taxon>
        <taxon>Bacillati</taxon>
        <taxon>Bacillota</taxon>
        <taxon>Clostridia</taxon>
        <taxon>Lachnospirales</taxon>
        <taxon>Lachnospiraceae</taxon>
        <taxon>Blautia</taxon>
    </lineage>
</organism>
<dbReference type="FunFam" id="1.10.287.130:FF:000001">
    <property type="entry name" value="Two-component sensor histidine kinase"/>
    <property type="match status" value="1"/>
</dbReference>
<dbReference type="SUPFAM" id="SSF47384">
    <property type="entry name" value="Homodimeric domain of signal transducing histidine kinase"/>
    <property type="match status" value="1"/>
</dbReference>
<protein>
    <recommendedName>
        <fullName evidence="3">histidine kinase</fullName>
        <ecNumber evidence="3">2.7.13.3</ecNumber>
    </recommendedName>
</protein>
<feature type="domain" description="HAMP" evidence="16">
    <location>
        <begin position="196"/>
        <end position="244"/>
    </location>
</feature>
<keyword evidence="9" id="KW-0418">Kinase</keyword>
<dbReference type="FunFam" id="3.30.565.10:FF:000006">
    <property type="entry name" value="Sensor histidine kinase WalK"/>
    <property type="match status" value="1"/>
</dbReference>
<sequence>MKKYLYIKFVLAFFILGFVGFFAIALAGSTMAEHHVEAVYSGQLYREAVDIAQNRAANYYRETLSPENTYQNLCTVASYQDCSIWIISPKGDILMDTSQQLYQENPPQIKNFDPGTTSGSYYQVGDFFGEFQEPHLSVMVPVTLNMQVEGYVAMHLPASTLYQQRDDILNMIYILFFFFLLILAVIIPVFSFMIYRPLKKIIQGADAFASGNLKYNIPLEKEDELGYLALTLNYMSDELDMTGNYQRKFIANVSHDFRSPLTSIKGYTEAILDGTIPPELQEKYLKIVVYETDRLYKLTESLLTLNNLDQKGRHLDYSDFDINNIIKTTAATFEGTCRDKRISIELLLTGQTLFVHADMGQIQQVLYNLIDNAIKFSPQDSVIKIESTLKHETVFISVTDMGCGIPKASINKIWDRFYKIDSSRGKDRKGTGLGLSIVKEIINAHKQNINVISTEGVGTEFIFTLSAGTEKKEG</sequence>
<dbReference type="PANTHER" id="PTHR45528">
    <property type="entry name" value="SENSOR HISTIDINE KINASE CPXA"/>
    <property type="match status" value="1"/>
</dbReference>
<evidence type="ECO:0000256" key="11">
    <source>
        <dbReference type="ARBA" id="ARBA00022989"/>
    </source>
</evidence>
<evidence type="ECO:0000256" key="13">
    <source>
        <dbReference type="ARBA" id="ARBA00023136"/>
    </source>
</evidence>
<name>A0A9D2FNQ6_9FIRM</name>
<dbReference type="InterPro" id="IPR003660">
    <property type="entry name" value="HAMP_dom"/>
</dbReference>
<evidence type="ECO:0000259" key="15">
    <source>
        <dbReference type="PROSITE" id="PS50109"/>
    </source>
</evidence>
<dbReference type="Pfam" id="PF00672">
    <property type="entry name" value="HAMP"/>
    <property type="match status" value="1"/>
</dbReference>
<evidence type="ECO:0000256" key="4">
    <source>
        <dbReference type="ARBA" id="ARBA00022475"/>
    </source>
</evidence>
<dbReference type="Gene3D" id="3.30.565.10">
    <property type="entry name" value="Histidine kinase-like ATPase, C-terminal domain"/>
    <property type="match status" value="1"/>
</dbReference>
<feature type="domain" description="Histidine kinase" evidence="15">
    <location>
        <begin position="252"/>
        <end position="469"/>
    </location>
</feature>
<dbReference type="AlphaFoldDB" id="A0A9D2FNQ6"/>
<reference evidence="17" key="2">
    <citation type="submission" date="2021-04" db="EMBL/GenBank/DDBJ databases">
        <authorList>
            <person name="Gilroy R."/>
        </authorList>
    </citation>
    <scope>NUCLEOTIDE SEQUENCE</scope>
    <source>
        <strain evidence="17">1068</strain>
    </source>
</reference>
<dbReference type="SMART" id="SM00387">
    <property type="entry name" value="HATPase_c"/>
    <property type="match status" value="1"/>
</dbReference>
<evidence type="ECO:0000313" key="18">
    <source>
        <dbReference type="Proteomes" id="UP000824056"/>
    </source>
</evidence>
<dbReference type="GO" id="GO:0005524">
    <property type="term" value="F:ATP binding"/>
    <property type="evidence" value="ECO:0007669"/>
    <property type="project" value="UniProtKB-KW"/>
</dbReference>
<dbReference type="PROSITE" id="PS50109">
    <property type="entry name" value="HIS_KIN"/>
    <property type="match status" value="1"/>
</dbReference>
<evidence type="ECO:0000256" key="10">
    <source>
        <dbReference type="ARBA" id="ARBA00022840"/>
    </source>
</evidence>
<evidence type="ECO:0000256" key="9">
    <source>
        <dbReference type="ARBA" id="ARBA00022777"/>
    </source>
</evidence>
<evidence type="ECO:0000256" key="3">
    <source>
        <dbReference type="ARBA" id="ARBA00012438"/>
    </source>
</evidence>
<dbReference type="CDD" id="cd00082">
    <property type="entry name" value="HisKA"/>
    <property type="match status" value="1"/>
</dbReference>
<dbReference type="EMBL" id="DXBG01000033">
    <property type="protein sequence ID" value="HIZ64594.1"/>
    <property type="molecule type" value="Genomic_DNA"/>
</dbReference>
<dbReference type="InterPro" id="IPR050398">
    <property type="entry name" value="HssS/ArlS-like"/>
</dbReference>
<keyword evidence="7 14" id="KW-0812">Transmembrane</keyword>
<dbReference type="InterPro" id="IPR036097">
    <property type="entry name" value="HisK_dim/P_sf"/>
</dbReference>
<dbReference type="GO" id="GO:0000155">
    <property type="term" value="F:phosphorelay sensor kinase activity"/>
    <property type="evidence" value="ECO:0007669"/>
    <property type="project" value="InterPro"/>
</dbReference>
<dbReference type="EC" id="2.7.13.3" evidence="3"/>
<dbReference type="Proteomes" id="UP000824056">
    <property type="component" value="Unassembled WGS sequence"/>
</dbReference>
<dbReference type="SMART" id="SM00304">
    <property type="entry name" value="HAMP"/>
    <property type="match status" value="1"/>
</dbReference>
<dbReference type="Pfam" id="PF00512">
    <property type="entry name" value="HisKA"/>
    <property type="match status" value="1"/>
</dbReference>
<dbReference type="InterPro" id="IPR003661">
    <property type="entry name" value="HisK_dim/P_dom"/>
</dbReference>
<keyword evidence="8" id="KW-0547">Nucleotide-binding</keyword>
<proteinExistence type="predicted"/>
<keyword evidence="12" id="KW-0902">Two-component regulatory system</keyword>
<dbReference type="GO" id="GO:0005886">
    <property type="term" value="C:plasma membrane"/>
    <property type="evidence" value="ECO:0007669"/>
    <property type="project" value="UniProtKB-SubCell"/>
</dbReference>
<reference evidence="17" key="1">
    <citation type="journal article" date="2021" name="PeerJ">
        <title>Extensive microbial diversity within the chicken gut microbiome revealed by metagenomics and culture.</title>
        <authorList>
            <person name="Gilroy R."/>
            <person name="Ravi A."/>
            <person name="Getino M."/>
            <person name="Pursley I."/>
            <person name="Horton D.L."/>
            <person name="Alikhan N.F."/>
            <person name="Baker D."/>
            <person name="Gharbi K."/>
            <person name="Hall N."/>
            <person name="Watson M."/>
            <person name="Adriaenssens E.M."/>
            <person name="Foster-Nyarko E."/>
            <person name="Jarju S."/>
            <person name="Secka A."/>
            <person name="Antonio M."/>
            <person name="Oren A."/>
            <person name="Chaudhuri R.R."/>
            <person name="La Ragione R."/>
            <person name="Hildebrand F."/>
            <person name="Pallen M.J."/>
        </authorList>
    </citation>
    <scope>NUCLEOTIDE SEQUENCE</scope>
    <source>
        <strain evidence="17">1068</strain>
    </source>
</reference>
<evidence type="ECO:0000256" key="12">
    <source>
        <dbReference type="ARBA" id="ARBA00023012"/>
    </source>
</evidence>
<gene>
    <name evidence="17" type="ORF">H9809_01615</name>
</gene>
<dbReference type="PROSITE" id="PS50885">
    <property type="entry name" value="HAMP"/>
    <property type="match status" value="1"/>
</dbReference>
<evidence type="ECO:0000313" key="17">
    <source>
        <dbReference type="EMBL" id="HIZ64594.1"/>
    </source>
</evidence>
<dbReference type="PRINTS" id="PR00344">
    <property type="entry name" value="BCTRLSENSOR"/>
</dbReference>
<dbReference type="Pfam" id="PF02518">
    <property type="entry name" value="HATPase_c"/>
    <property type="match status" value="1"/>
</dbReference>
<evidence type="ECO:0000259" key="16">
    <source>
        <dbReference type="PROSITE" id="PS50885"/>
    </source>
</evidence>
<feature type="transmembrane region" description="Helical" evidence="14">
    <location>
        <begin position="171"/>
        <end position="195"/>
    </location>
</feature>
<keyword evidence="13 14" id="KW-0472">Membrane</keyword>
<dbReference type="CDD" id="cd00075">
    <property type="entry name" value="HATPase"/>
    <property type="match status" value="1"/>
</dbReference>
<dbReference type="Gene3D" id="6.10.340.10">
    <property type="match status" value="1"/>
</dbReference>
<evidence type="ECO:0000256" key="8">
    <source>
        <dbReference type="ARBA" id="ARBA00022741"/>
    </source>
</evidence>
<evidence type="ECO:0000256" key="1">
    <source>
        <dbReference type="ARBA" id="ARBA00000085"/>
    </source>
</evidence>
<evidence type="ECO:0000256" key="6">
    <source>
        <dbReference type="ARBA" id="ARBA00022679"/>
    </source>
</evidence>
<evidence type="ECO:0000256" key="14">
    <source>
        <dbReference type="SAM" id="Phobius"/>
    </source>
</evidence>
<dbReference type="PANTHER" id="PTHR45528:SF1">
    <property type="entry name" value="SENSOR HISTIDINE KINASE CPXA"/>
    <property type="match status" value="1"/>
</dbReference>
<keyword evidence="5" id="KW-0597">Phosphoprotein</keyword>
<dbReference type="InterPro" id="IPR005467">
    <property type="entry name" value="His_kinase_dom"/>
</dbReference>
<keyword evidence="4" id="KW-1003">Cell membrane</keyword>
<dbReference type="SUPFAM" id="SSF55874">
    <property type="entry name" value="ATPase domain of HSP90 chaperone/DNA topoisomerase II/histidine kinase"/>
    <property type="match status" value="1"/>
</dbReference>
<accession>A0A9D2FNQ6</accession>
<comment type="caution">
    <text evidence="17">The sequence shown here is derived from an EMBL/GenBank/DDBJ whole genome shotgun (WGS) entry which is preliminary data.</text>
</comment>
<evidence type="ECO:0000256" key="7">
    <source>
        <dbReference type="ARBA" id="ARBA00022692"/>
    </source>
</evidence>
<comment type="catalytic activity">
    <reaction evidence="1">
        <text>ATP + protein L-histidine = ADP + protein N-phospho-L-histidine.</text>
        <dbReference type="EC" id="2.7.13.3"/>
    </reaction>
</comment>
<comment type="subcellular location">
    <subcellularLocation>
        <location evidence="2">Cell membrane</location>
        <topology evidence="2">Multi-pass membrane protein</topology>
    </subcellularLocation>
</comment>
<dbReference type="InterPro" id="IPR036890">
    <property type="entry name" value="HATPase_C_sf"/>
</dbReference>
<dbReference type="Gene3D" id="1.10.287.130">
    <property type="match status" value="1"/>
</dbReference>
<keyword evidence="6" id="KW-0808">Transferase</keyword>
<dbReference type="InterPro" id="IPR004358">
    <property type="entry name" value="Sig_transdc_His_kin-like_C"/>
</dbReference>
<dbReference type="InterPro" id="IPR003594">
    <property type="entry name" value="HATPase_dom"/>
</dbReference>
<evidence type="ECO:0000256" key="5">
    <source>
        <dbReference type="ARBA" id="ARBA00022553"/>
    </source>
</evidence>
<evidence type="ECO:0000256" key="2">
    <source>
        <dbReference type="ARBA" id="ARBA00004651"/>
    </source>
</evidence>
<dbReference type="CDD" id="cd06225">
    <property type="entry name" value="HAMP"/>
    <property type="match status" value="1"/>
</dbReference>